<dbReference type="OrthoDB" id="1248938at2"/>
<dbReference type="AlphaFoldDB" id="A0A172XS57"/>
<sequence length="337" mass="36577">MKNIIIICLLFVANSVSFAQIGVNTTDPKSTFDINAKNITGTSGTAEGILIPRVDRGRAQSMTGVQVSTMIYVNDTSTGTQAGRAINIDEVGYYKFDGTSWLKFDTDKSMYDIDGTLLENRVVNQGANTLAFNTTTTNGFSVDGTTFSIDAINNKVGIGTSAPAHNVDIEGTLRLSQSVTANVPGWIYNARPLHADIDNGQMTIPPRGFTSVIGGYRPGRNFNLIVLPNTNTIARVRFMCYVDASNNSNNEVTQSYTYGEFTIIGTGPLNPIRFVDVNIKDAYGNSKPLLTNTGTNISWDNYLQGTTNLRLNQTTGVFSIANQQDVMSYFFEVLGGT</sequence>
<evidence type="ECO:0000313" key="2">
    <source>
        <dbReference type="EMBL" id="ANF49791.1"/>
    </source>
</evidence>
<gene>
    <name evidence="2" type="ORF">A0O34_04205</name>
</gene>
<reference evidence="2 3" key="1">
    <citation type="submission" date="2016-04" db="EMBL/GenBank/DDBJ databases">
        <title>Complete Genome Sequence of Chryseobacterium sp. IHBB 10212.</title>
        <authorList>
            <person name="Pal M."/>
            <person name="Swarnkar M.K."/>
            <person name="Kaushal K."/>
            <person name="Chhibber S."/>
            <person name="Singh A.K."/>
            <person name="Gulati A."/>
        </authorList>
    </citation>
    <scope>NUCLEOTIDE SEQUENCE [LARGE SCALE GENOMIC DNA]</scope>
    <source>
        <strain evidence="2 3">IHBB 10212</strain>
    </source>
</reference>
<name>A0A172XS57_9FLAO</name>
<dbReference type="EMBL" id="CP015199">
    <property type="protein sequence ID" value="ANF49791.1"/>
    <property type="molecule type" value="Genomic_DNA"/>
</dbReference>
<feature type="chain" id="PRO_5008003679" evidence="1">
    <location>
        <begin position="20"/>
        <end position="337"/>
    </location>
</feature>
<keyword evidence="1" id="KW-0732">Signal</keyword>
<dbReference type="RefSeq" id="WP_066751616.1">
    <property type="nucleotide sequence ID" value="NZ_CP015199.1"/>
</dbReference>
<evidence type="ECO:0000313" key="3">
    <source>
        <dbReference type="Proteomes" id="UP000077824"/>
    </source>
</evidence>
<feature type="signal peptide" evidence="1">
    <location>
        <begin position="1"/>
        <end position="19"/>
    </location>
</feature>
<evidence type="ECO:0000256" key="1">
    <source>
        <dbReference type="SAM" id="SignalP"/>
    </source>
</evidence>
<organism evidence="2 3">
    <name type="scientific">Chryseobacterium glaciei</name>
    <dbReference type="NCBI Taxonomy" id="1685010"/>
    <lineage>
        <taxon>Bacteria</taxon>
        <taxon>Pseudomonadati</taxon>
        <taxon>Bacteroidota</taxon>
        <taxon>Flavobacteriia</taxon>
        <taxon>Flavobacteriales</taxon>
        <taxon>Weeksellaceae</taxon>
        <taxon>Chryseobacterium group</taxon>
        <taxon>Chryseobacterium</taxon>
    </lineage>
</organism>
<proteinExistence type="predicted"/>
<dbReference type="STRING" id="1685010.A0O34_04205"/>
<dbReference type="Proteomes" id="UP000077824">
    <property type="component" value="Chromosome"/>
</dbReference>
<dbReference type="KEGG" id="chh:A0O34_04205"/>
<protein>
    <submittedName>
        <fullName evidence="2">Uncharacterized protein</fullName>
    </submittedName>
</protein>
<accession>A0A172XS57</accession>
<keyword evidence="3" id="KW-1185">Reference proteome</keyword>